<name>A0AAV4Y349_CAEEX</name>
<sequence length="241" mass="26779">MDFFLVLTLPAAVTDKGRSSRTAWHELICISSVGGVSQRLSRDTETLPDMSRELSSHCGGSHHRPAALLRGTHKCGPTHPERLLPVHAAAHRAGRRLLHAQPALLRQPGHHPAVRSRGDGLQRHVGGHVPVGRGADRPLRGGDAPAGHAALQLHRLRRRSHSRAGRLRRDPCQRSAVHPRFWRVTPQRCCHGVNKAFSNATRILQRLQLKTSTFDDHIQLHDQIPPITQLCDITLRKHRSG</sequence>
<accession>A0AAV4Y349</accession>
<dbReference type="EMBL" id="BPLR01001333">
    <property type="protein sequence ID" value="GIZ01677.1"/>
    <property type="molecule type" value="Genomic_DNA"/>
</dbReference>
<evidence type="ECO:0000256" key="1">
    <source>
        <dbReference type="SAM" id="MobiDB-lite"/>
    </source>
</evidence>
<evidence type="ECO:0000313" key="2">
    <source>
        <dbReference type="EMBL" id="GIZ01677.1"/>
    </source>
</evidence>
<gene>
    <name evidence="2" type="ORF">CEXT_392391</name>
</gene>
<reference evidence="2 3" key="1">
    <citation type="submission" date="2021-06" db="EMBL/GenBank/DDBJ databases">
        <title>Caerostris extrusa draft genome.</title>
        <authorList>
            <person name="Kono N."/>
            <person name="Arakawa K."/>
        </authorList>
    </citation>
    <scope>NUCLEOTIDE SEQUENCE [LARGE SCALE GENOMIC DNA]</scope>
</reference>
<feature type="region of interest" description="Disordered" evidence="1">
    <location>
        <begin position="108"/>
        <end position="129"/>
    </location>
</feature>
<protein>
    <submittedName>
        <fullName evidence="2">Uncharacterized protein</fullName>
    </submittedName>
</protein>
<comment type="caution">
    <text evidence="2">The sequence shown here is derived from an EMBL/GenBank/DDBJ whole genome shotgun (WGS) entry which is preliminary data.</text>
</comment>
<dbReference type="Proteomes" id="UP001054945">
    <property type="component" value="Unassembled WGS sequence"/>
</dbReference>
<organism evidence="2 3">
    <name type="scientific">Caerostris extrusa</name>
    <name type="common">Bark spider</name>
    <name type="synonym">Caerostris bankana</name>
    <dbReference type="NCBI Taxonomy" id="172846"/>
    <lineage>
        <taxon>Eukaryota</taxon>
        <taxon>Metazoa</taxon>
        <taxon>Ecdysozoa</taxon>
        <taxon>Arthropoda</taxon>
        <taxon>Chelicerata</taxon>
        <taxon>Arachnida</taxon>
        <taxon>Araneae</taxon>
        <taxon>Araneomorphae</taxon>
        <taxon>Entelegynae</taxon>
        <taxon>Araneoidea</taxon>
        <taxon>Araneidae</taxon>
        <taxon>Caerostris</taxon>
    </lineage>
</organism>
<dbReference type="AlphaFoldDB" id="A0AAV4Y349"/>
<keyword evidence="3" id="KW-1185">Reference proteome</keyword>
<proteinExistence type="predicted"/>
<evidence type="ECO:0000313" key="3">
    <source>
        <dbReference type="Proteomes" id="UP001054945"/>
    </source>
</evidence>